<gene>
    <name evidence="1" type="ORF">Pmani_006311</name>
</gene>
<dbReference type="AlphaFoldDB" id="A0AAE1QB61"/>
<dbReference type="Proteomes" id="UP001292094">
    <property type="component" value="Unassembled WGS sequence"/>
</dbReference>
<dbReference type="EMBL" id="JAWZYT010000484">
    <property type="protein sequence ID" value="KAK4322960.1"/>
    <property type="molecule type" value="Genomic_DNA"/>
</dbReference>
<proteinExistence type="predicted"/>
<reference evidence="1" key="1">
    <citation type="submission" date="2023-11" db="EMBL/GenBank/DDBJ databases">
        <title>Genome assemblies of two species of porcelain crab, Petrolisthes cinctipes and Petrolisthes manimaculis (Anomura: Porcellanidae).</title>
        <authorList>
            <person name="Angst P."/>
        </authorList>
    </citation>
    <scope>NUCLEOTIDE SEQUENCE</scope>
    <source>
        <strain evidence="1">PB745_02</strain>
        <tissue evidence="1">Gill</tissue>
    </source>
</reference>
<evidence type="ECO:0000313" key="1">
    <source>
        <dbReference type="EMBL" id="KAK4322960.1"/>
    </source>
</evidence>
<comment type="caution">
    <text evidence="1">The sequence shown here is derived from an EMBL/GenBank/DDBJ whole genome shotgun (WGS) entry which is preliminary data.</text>
</comment>
<protein>
    <submittedName>
        <fullName evidence="1">Uncharacterized protein</fullName>
    </submittedName>
</protein>
<evidence type="ECO:0000313" key="2">
    <source>
        <dbReference type="Proteomes" id="UP001292094"/>
    </source>
</evidence>
<sequence>MAADPGSGEESVIVARIVAADLVETLPLSTDLHTLEKVALLSTLMTYRISSRAAVPKVTATSTEIAGKFRDSSRGYCTFSYSNPGIRSSFIVKVLASRGIRRQFSNSRSIPSGHGGHINLSVTLSHV</sequence>
<organism evidence="1 2">
    <name type="scientific">Petrolisthes manimaculis</name>
    <dbReference type="NCBI Taxonomy" id="1843537"/>
    <lineage>
        <taxon>Eukaryota</taxon>
        <taxon>Metazoa</taxon>
        <taxon>Ecdysozoa</taxon>
        <taxon>Arthropoda</taxon>
        <taxon>Crustacea</taxon>
        <taxon>Multicrustacea</taxon>
        <taxon>Malacostraca</taxon>
        <taxon>Eumalacostraca</taxon>
        <taxon>Eucarida</taxon>
        <taxon>Decapoda</taxon>
        <taxon>Pleocyemata</taxon>
        <taxon>Anomura</taxon>
        <taxon>Galatheoidea</taxon>
        <taxon>Porcellanidae</taxon>
        <taxon>Petrolisthes</taxon>
    </lineage>
</organism>
<accession>A0AAE1QB61</accession>
<name>A0AAE1QB61_9EUCA</name>
<keyword evidence="2" id="KW-1185">Reference proteome</keyword>